<dbReference type="EMBL" id="FWFS01000005">
    <property type="protein sequence ID" value="SLN41590.1"/>
    <property type="molecule type" value="Genomic_DNA"/>
</dbReference>
<sequence length="218" mass="24294">MSVTPSLNAGPKAAKPLRAIAKIPPEGPPLTFVPEVAQWVRAHYERASVILEYGSGGSTALAAGMAGKTVFSVENARKWHNMMRKHFERHPPAADLHLHLAPIGPTKDWGFPETTAKWRSFCEYPLGVWGREDFKAPDLVLIDGRFRAGCFLAVLLESPRPVTVLFDDYAKRAEEYAICESFAPIVERRGDMVKFELSPQSLPRGRLLEVIKAFQRAL</sequence>
<evidence type="ECO:0000313" key="2">
    <source>
        <dbReference type="Proteomes" id="UP000193862"/>
    </source>
</evidence>
<dbReference type="InterPro" id="IPR029063">
    <property type="entry name" value="SAM-dependent_MTases_sf"/>
</dbReference>
<evidence type="ECO:0000313" key="1">
    <source>
        <dbReference type="EMBL" id="SLN41590.1"/>
    </source>
</evidence>
<organism evidence="1 2">
    <name type="scientific">Aquimixticola soesokkakensis</name>
    <dbReference type="NCBI Taxonomy" id="1519096"/>
    <lineage>
        <taxon>Bacteria</taxon>
        <taxon>Pseudomonadati</taxon>
        <taxon>Pseudomonadota</taxon>
        <taxon>Alphaproteobacteria</taxon>
        <taxon>Rhodobacterales</taxon>
        <taxon>Paracoccaceae</taxon>
        <taxon>Aquimixticola</taxon>
    </lineage>
</organism>
<dbReference type="AlphaFoldDB" id="A0A1Y5SIG6"/>
<evidence type="ECO:0008006" key="3">
    <source>
        <dbReference type="Google" id="ProtNLM"/>
    </source>
</evidence>
<accession>A0A1Y5SIG6</accession>
<dbReference type="RefSeq" id="WP_234990420.1">
    <property type="nucleotide sequence ID" value="NZ_FWFS01000005.1"/>
</dbReference>
<dbReference type="Proteomes" id="UP000193862">
    <property type="component" value="Unassembled WGS sequence"/>
</dbReference>
<name>A0A1Y5SIG6_9RHOB</name>
<keyword evidence="2" id="KW-1185">Reference proteome</keyword>
<dbReference type="Gene3D" id="3.40.50.150">
    <property type="entry name" value="Vaccinia Virus protein VP39"/>
    <property type="match status" value="1"/>
</dbReference>
<protein>
    <recommendedName>
        <fullName evidence="3">Class I SAM-dependent methyltransferase</fullName>
    </recommendedName>
</protein>
<reference evidence="1 2" key="1">
    <citation type="submission" date="2017-03" db="EMBL/GenBank/DDBJ databases">
        <authorList>
            <person name="Afonso C.L."/>
            <person name="Miller P.J."/>
            <person name="Scott M.A."/>
            <person name="Spackman E."/>
            <person name="Goraichik I."/>
            <person name="Dimitrov K.M."/>
            <person name="Suarez D.L."/>
            <person name="Swayne D.E."/>
        </authorList>
    </citation>
    <scope>NUCLEOTIDE SEQUENCE [LARGE SCALE GENOMIC DNA]</scope>
    <source>
        <strain evidence="1 2">CECT 8620</strain>
    </source>
</reference>
<proteinExistence type="predicted"/>
<gene>
    <name evidence="1" type="ORF">AQS8620_01609</name>
</gene>